<reference evidence="1 2" key="1">
    <citation type="submission" date="2018-06" db="EMBL/GenBank/DDBJ databases">
        <title>Comparative analysis of microorganisms from saline springs in Andes Mountain Range, Colombia.</title>
        <authorList>
            <person name="Rubin E."/>
        </authorList>
    </citation>
    <scope>NUCLEOTIDE SEQUENCE [LARGE SCALE GENOMIC DNA]</scope>
    <source>
        <strain evidence="1 2">USBA-857</strain>
    </source>
</reference>
<sequence length="72" mass="7889">MAGVAAFGYPSLGWPGAAGFATIERFFARHALTSRDLYLLENSGSVSMLETNPIHTQIKDLSERTDVLRGYL</sequence>
<evidence type="ECO:0000313" key="1">
    <source>
        <dbReference type="EMBL" id="RAR63653.1"/>
    </source>
</evidence>
<dbReference type="AlphaFoldDB" id="A0A328XWB9"/>
<evidence type="ECO:0000313" key="2">
    <source>
        <dbReference type="Proteomes" id="UP000249700"/>
    </source>
</evidence>
<accession>A0A328XWB9</accession>
<organism evidence="1 2">
    <name type="scientific">Onishia taeanensis</name>
    <dbReference type="NCBI Taxonomy" id="284577"/>
    <lineage>
        <taxon>Bacteria</taxon>
        <taxon>Pseudomonadati</taxon>
        <taxon>Pseudomonadota</taxon>
        <taxon>Gammaproteobacteria</taxon>
        <taxon>Oceanospirillales</taxon>
        <taxon>Halomonadaceae</taxon>
        <taxon>Onishia</taxon>
    </lineage>
</organism>
<name>A0A328XWB9_9GAMM</name>
<protein>
    <submittedName>
        <fullName evidence="1">Uncharacterized protein</fullName>
    </submittedName>
</protein>
<proteinExistence type="predicted"/>
<gene>
    <name evidence="1" type="ORF">BCL93_102396</name>
</gene>
<comment type="caution">
    <text evidence="1">The sequence shown here is derived from an EMBL/GenBank/DDBJ whole genome shotgun (WGS) entry which is preliminary data.</text>
</comment>
<dbReference type="Proteomes" id="UP000249700">
    <property type="component" value="Unassembled WGS sequence"/>
</dbReference>
<dbReference type="EMBL" id="QLSX01000002">
    <property type="protein sequence ID" value="RAR63653.1"/>
    <property type="molecule type" value="Genomic_DNA"/>
</dbReference>